<dbReference type="GO" id="GO:0004113">
    <property type="term" value="F:2',3'-cyclic-nucleotide 3'-phosphodiesterase activity"/>
    <property type="evidence" value="ECO:0007669"/>
    <property type="project" value="InterPro"/>
</dbReference>
<dbReference type="NCBIfam" id="TIGR02258">
    <property type="entry name" value="2_5_ligase"/>
    <property type="match status" value="1"/>
</dbReference>
<dbReference type="Pfam" id="PF13563">
    <property type="entry name" value="2_5_RNA_ligase2"/>
    <property type="match status" value="1"/>
</dbReference>
<dbReference type="KEGG" id="cmb:CSW64_19760"/>
<dbReference type="EC" id="3.1.4.58" evidence="2"/>
<dbReference type="Gene3D" id="3.90.1140.10">
    <property type="entry name" value="Cyclic phosphodiesterase"/>
    <property type="match status" value="1"/>
</dbReference>
<comment type="function">
    <text evidence="2">Hydrolyzes RNA 2',3'-cyclic phosphodiester to an RNA 2'-phosphomonoester.</text>
</comment>
<dbReference type="HAMAP" id="MF_01940">
    <property type="entry name" value="RNA_CPDase"/>
    <property type="match status" value="1"/>
</dbReference>
<feature type="active site" description="Proton donor" evidence="2">
    <location>
        <position position="37"/>
    </location>
</feature>
<keyword evidence="4" id="KW-1185">Reference proteome</keyword>
<dbReference type="OrthoDB" id="9793819at2"/>
<evidence type="ECO:0000256" key="1">
    <source>
        <dbReference type="ARBA" id="ARBA00022801"/>
    </source>
</evidence>
<dbReference type="Proteomes" id="UP000228945">
    <property type="component" value="Chromosome"/>
</dbReference>
<dbReference type="EMBL" id="CP024201">
    <property type="protein sequence ID" value="ATQ44461.1"/>
    <property type="molecule type" value="Genomic_DNA"/>
</dbReference>
<dbReference type="InterPro" id="IPR004175">
    <property type="entry name" value="RNA_CPDase"/>
</dbReference>
<dbReference type="PANTHER" id="PTHR35561">
    <property type="entry name" value="RNA 2',3'-CYCLIC PHOSPHODIESTERASE"/>
    <property type="match status" value="1"/>
</dbReference>
<dbReference type="RefSeq" id="WP_099623709.1">
    <property type="nucleotide sequence ID" value="NZ_CP024201.1"/>
</dbReference>
<feature type="active site" description="Proton acceptor" evidence="2">
    <location>
        <position position="121"/>
    </location>
</feature>
<comment type="catalytic activity">
    <reaction evidence="2">
        <text>a 3'-end 2',3'-cyclophospho-ribonucleotide-RNA + H2O = a 3'-end 2'-phospho-ribonucleotide-RNA + H(+)</text>
        <dbReference type="Rhea" id="RHEA:11828"/>
        <dbReference type="Rhea" id="RHEA-COMP:10464"/>
        <dbReference type="Rhea" id="RHEA-COMP:17353"/>
        <dbReference type="ChEBI" id="CHEBI:15377"/>
        <dbReference type="ChEBI" id="CHEBI:15378"/>
        <dbReference type="ChEBI" id="CHEBI:83064"/>
        <dbReference type="ChEBI" id="CHEBI:173113"/>
        <dbReference type="EC" id="3.1.4.58"/>
    </reaction>
</comment>
<comment type="similarity">
    <text evidence="2">Belongs to the 2H phosphoesterase superfamily. ThpR family.</text>
</comment>
<gene>
    <name evidence="3" type="ORF">CSW64_19760</name>
</gene>
<name>A0A2D2B2I0_9CAUL</name>
<dbReference type="GO" id="GO:0008664">
    <property type="term" value="F:RNA 2',3'-cyclic 3'-phosphodiesterase activity"/>
    <property type="evidence" value="ECO:0007669"/>
    <property type="project" value="UniProtKB-EC"/>
</dbReference>
<dbReference type="AlphaFoldDB" id="A0A2D2B2I0"/>
<keyword evidence="1 2" id="KW-0378">Hydrolase</keyword>
<evidence type="ECO:0000313" key="4">
    <source>
        <dbReference type="Proteomes" id="UP000228945"/>
    </source>
</evidence>
<proteinExistence type="inferred from homology"/>
<evidence type="ECO:0000256" key="2">
    <source>
        <dbReference type="HAMAP-Rule" id="MF_01940"/>
    </source>
</evidence>
<accession>A0A2D2B2I0</accession>
<dbReference type="SUPFAM" id="SSF55144">
    <property type="entry name" value="LigT-like"/>
    <property type="match status" value="1"/>
</dbReference>
<reference evidence="3 4" key="1">
    <citation type="submission" date="2017-10" db="EMBL/GenBank/DDBJ databases">
        <title>Genome sequence of Caulobacter mirabilis FWC38.</title>
        <authorList>
            <person name="Fiebig A."/>
            <person name="Crosson S."/>
        </authorList>
    </citation>
    <scope>NUCLEOTIDE SEQUENCE [LARGE SCALE GENOMIC DNA]</scope>
    <source>
        <strain evidence="3 4">FWC 38</strain>
    </source>
</reference>
<protein>
    <recommendedName>
        <fullName evidence="2">RNA 2',3'-cyclic phosphodiesterase</fullName>
        <shortName evidence="2">RNA 2',3'-CPDase</shortName>
        <ecNumber evidence="2">3.1.4.58</ecNumber>
    </recommendedName>
</protein>
<dbReference type="InterPro" id="IPR009097">
    <property type="entry name" value="Cyclic_Pdiesterase"/>
</dbReference>
<sequence length="177" mass="20004">MIRLFAAIAIPDEIGEPLLTRQHGLEGARWRPLEALHITLRFFGDVQEPMADDIDAELSTIAMPPFGLELNAVGDFGEGRDIHAVWAGVEESAPLRHLAAKCETAARRAGLKPETRQYRPHVTLAYLRHPDPDAVARWIQANNLLKSPTFAVDRFGLYSSHQTHEGSRYRLEREYRL</sequence>
<feature type="short sequence motif" description="HXTX 2" evidence="2">
    <location>
        <begin position="121"/>
        <end position="124"/>
    </location>
</feature>
<organism evidence="3 4">
    <name type="scientific">Caulobacter mirabilis</name>
    <dbReference type="NCBI Taxonomy" id="69666"/>
    <lineage>
        <taxon>Bacteria</taxon>
        <taxon>Pseudomonadati</taxon>
        <taxon>Pseudomonadota</taxon>
        <taxon>Alphaproteobacteria</taxon>
        <taxon>Caulobacterales</taxon>
        <taxon>Caulobacteraceae</taxon>
        <taxon>Caulobacter</taxon>
    </lineage>
</organism>
<feature type="short sequence motif" description="HXTX 1" evidence="2">
    <location>
        <begin position="37"/>
        <end position="40"/>
    </location>
</feature>
<evidence type="ECO:0000313" key="3">
    <source>
        <dbReference type="EMBL" id="ATQ44461.1"/>
    </source>
</evidence>
<dbReference type="PANTHER" id="PTHR35561:SF1">
    <property type="entry name" value="RNA 2',3'-CYCLIC PHOSPHODIESTERASE"/>
    <property type="match status" value="1"/>
</dbReference>